<dbReference type="OMA" id="WHARIIS"/>
<keyword evidence="9" id="KW-1185">Reference proteome</keyword>
<evidence type="ECO:0000313" key="8">
    <source>
        <dbReference type="Ensembl" id="ENSCSEP00000025955.1"/>
    </source>
</evidence>
<dbReference type="Pfam" id="PF07686">
    <property type="entry name" value="V-set"/>
    <property type="match status" value="1"/>
</dbReference>
<dbReference type="InterPro" id="IPR013783">
    <property type="entry name" value="Ig-like_fold"/>
</dbReference>
<dbReference type="AlphaFoldDB" id="A0A3P8WMR7"/>
<dbReference type="Proteomes" id="UP000265120">
    <property type="component" value="Chromosome 19"/>
</dbReference>
<dbReference type="SUPFAM" id="SSF48726">
    <property type="entry name" value="Immunoglobulin"/>
    <property type="match status" value="1"/>
</dbReference>
<dbReference type="Gene3D" id="2.60.40.10">
    <property type="entry name" value="Immunoglobulins"/>
    <property type="match status" value="1"/>
</dbReference>
<evidence type="ECO:0000256" key="6">
    <source>
        <dbReference type="ARBA" id="ARBA00023180"/>
    </source>
</evidence>
<evidence type="ECO:0000256" key="4">
    <source>
        <dbReference type="ARBA" id="ARBA00023136"/>
    </source>
</evidence>
<keyword evidence="4" id="KW-0472">Membrane</keyword>
<keyword evidence="6" id="KW-0325">Glycoprotein</keyword>
<dbReference type="PANTHER" id="PTHR23277">
    <property type="entry name" value="NECTIN-RELATED"/>
    <property type="match status" value="1"/>
</dbReference>
<dbReference type="InParanoid" id="A0A3P8WMR7"/>
<dbReference type="GO" id="GO:0007157">
    <property type="term" value="P:heterophilic cell-cell adhesion via plasma membrane cell adhesion molecules"/>
    <property type="evidence" value="ECO:0007669"/>
    <property type="project" value="TreeGrafter"/>
</dbReference>
<reference evidence="8 9" key="1">
    <citation type="journal article" date="2014" name="Nat. Genet.">
        <title>Whole-genome sequence of a flatfish provides insights into ZW sex chromosome evolution and adaptation to a benthic lifestyle.</title>
        <authorList>
            <person name="Chen S."/>
            <person name="Zhang G."/>
            <person name="Shao C."/>
            <person name="Huang Q."/>
            <person name="Liu G."/>
            <person name="Zhang P."/>
            <person name="Song W."/>
            <person name="An N."/>
            <person name="Chalopin D."/>
            <person name="Volff J.N."/>
            <person name="Hong Y."/>
            <person name="Li Q."/>
            <person name="Sha Z."/>
            <person name="Zhou H."/>
            <person name="Xie M."/>
            <person name="Yu Q."/>
            <person name="Liu Y."/>
            <person name="Xiang H."/>
            <person name="Wang N."/>
            <person name="Wu K."/>
            <person name="Yang C."/>
            <person name="Zhou Q."/>
            <person name="Liao X."/>
            <person name="Yang L."/>
            <person name="Hu Q."/>
            <person name="Zhang J."/>
            <person name="Meng L."/>
            <person name="Jin L."/>
            <person name="Tian Y."/>
            <person name="Lian J."/>
            <person name="Yang J."/>
            <person name="Miao G."/>
            <person name="Liu S."/>
            <person name="Liang Z."/>
            <person name="Yan F."/>
            <person name="Li Y."/>
            <person name="Sun B."/>
            <person name="Zhang H."/>
            <person name="Zhang J."/>
            <person name="Zhu Y."/>
            <person name="Du M."/>
            <person name="Zhao Y."/>
            <person name="Schartl M."/>
            <person name="Tang Q."/>
            <person name="Wang J."/>
        </authorList>
    </citation>
    <scope>NUCLEOTIDE SEQUENCE</scope>
</reference>
<evidence type="ECO:0000256" key="3">
    <source>
        <dbReference type="ARBA" id="ARBA00022737"/>
    </source>
</evidence>
<dbReference type="InterPro" id="IPR051427">
    <property type="entry name" value="Nectin/Nectin-like"/>
</dbReference>
<dbReference type="SMART" id="SM00409">
    <property type="entry name" value="IG"/>
    <property type="match status" value="1"/>
</dbReference>
<accession>A0A3P8WMR7</accession>
<proteinExistence type="predicted"/>
<feature type="domain" description="Ig-like" evidence="7">
    <location>
        <begin position="13"/>
        <end position="134"/>
    </location>
</feature>
<dbReference type="PANTHER" id="PTHR23277:SF108">
    <property type="entry name" value="FASCICLIN-3"/>
    <property type="match status" value="1"/>
</dbReference>
<dbReference type="GO" id="GO:0016020">
    <property type="term" value="C:membrane"/>
    <property type="evidence" value="ECO:0007669"/>
    <property type="project" value="UniProtKB-SubCell"/>
</dbReference>
<keyword evidence="5" id="KW-1015">Disulfide bond</keyword>
<sequence>MIRGTLHVSVCGPSLSGFQNNVETARYETTEAAVGQNVTLLCAIENQGSNMAVFSVEWLLKKHKTEEKVALLNVKYGVQLFWLNVSIAFNGDRSNQFMVSSLHLPEVTKSNGGTYICDFATFPSGSIRTETVLRVKGKELNVISSWHARIISDNL</sequence>
<evidence type="ECO:0000256" key="5">
    <source>
        <dbReference type="ARBA" id="ARBA00023157"/>
    </source>
</evidence>
<dbReference type="InterPro" id="IPR007110">
    <property type="entry name" value="Ig-like_dom"/>
</dbReference>
<evidence type="ECO:0000256" key="2">
    <source>
        <dbReference type="ARBA" id="ARBA00022729"/>
    </source>
</evidence>
<evidence type="ECO:0000313" key="9">
    <source>
        <dbReference type="Proteomes" id="UP000265120"/>
    </source>
</evidence>
<evidence type="ECO:0000256" key="1">
    <source>
        <dbReference type="ARBA" id="ARBA00004370"/>
    </source>
</evidence>
<dbReference type="GO" id="GO:0007156">
    <property type="term" value="P:homophilic cell adhesion via plasma membrane adhesion molecules"/>
    <property type="evidence" value="ECO:0007669"/>
    <property type="project" value="TreeGrafter"/>
</dbReference>
<organism evidence="8 9">
    <name type="scientific">Cynoglossus semilaevis</name>
    <name type="common">Tongue sole</name>
    <dbReference type="NCBI Taxonomy" id="244447"/>
    <lineage>
        <taxon>Eukaryota</taxon>
        <taxon>Metazoa</taxon>
        <taxon>Chordata</taxon>
        <taxon>Craniata</taxon>
        <taxon>Vertebrata</taxon>
        <taxon>Euteleostomi</taxon>
        <taxon>Actinopterygii</taxon>
        <taxon>Neopterygii</taxon>
        <taxon>Teleostei</taxon>
        <taxon>Neoteleostei</taxon>
        <taxon>Acanthomorphata</taxon>
        <taxon>Carangaria</taxon>
        <taxon>Pleuronectiformes</taxon>
        <taxon>Pleuronectoidei</taxon>
        <taxon>Cynoglossidae</taxon>
        <taxon>Cynoglossinae</taxon>
        <taxon>Cynoglossus</taxon>
    </lineage>
</organism>
<name>A0A3P8WMR7_CYNSE</name>
<protein>
    <recommendedName>
        <fullName evidence="7">Ig-like domain-containing protein</fullName>
    </recommendedName>
</protein>
<keyword evidence="2" id="KW-0732">Signal</keyword>
<dbReference type="InterPro" id="IPR036179">
    <property type="entry name" value="Ig-like_dom_sf"/>
</dbReference>
<dbReference type="Ensembl" id="ENSCSET00000026295.1">
    <property type="protein sequence ID" value="ENSCSEP00000025955.1"/>
    <property type="gene ID" value="ENSCSEG00000016582.1"/>
</dbReference>
<keyword evidence="3" id="KW-0677">Repeat</keyword>
<reference evidence="8" key="2">
    <citation type="submission" date="2025-08" db="UniProtKB">
        <authorList>
            <consortium name="Ensembl"/>
        </authorList>
    </citation>
    <scope>IDENTIFICATION</scope>
</reference>
<dbReference type="GO" id="GO:0005912">
    <property type="term" value="C:adherens junction"/>
    <property type="evidence" value="ECO:0007669"/>
    <property type="project" value="TreeGrafter"/>
</dbReference>
<dbReference type="InterPro" id="IPR013106">
    <property type="entry name" value="Ig_V-set"/>
</dbReference>
<dbReference type="PROSITE" id="PS50835">
    <property type="entry name" value="IG_LIKE"/>
    <property type="match status" value="1"/>
</dbReference>
<reference evidence="8" key="3">
    <citation type="submission" date="2025-09" db="UniProtKB">
        <authorList>
            <consortium name="Ensembl"/>
        </authorList>
    </citation>
    <scope>IDENTIFICATION</scope>
</reference>
<dbReference type="InterPro" id="IPR003599">
    <property type="entry name" value="Ig_sub"/>
</dbReference>
<dbReference type="GeneTree" id="ENSGT00530000066564"/>
<evidence type="ECO:0000259" key="7">
    <source>
        <dbReference type="PROSITE" id="PS50835"/>
    </source>
</evidence>
<comment type="subcellular location">
    <subcellularLocation>
        <location evidence="1">Membrane</location>
    </subcellularLocation>
</comment>